<dbReference type="OrthoDB" id="6711459at2"/>
<accession>A0A345P368</accession>
<feature type="transmembrane region" description="Helical" evidence="5">
    <location>
        <begin position="50"/>
        <end position="77"/>
    </location>
</feature>
<protein>
    <recommendedName>
        <fullName evidence="6">HemY N-terminal domain-containing protein</fullName>
    </recommendedName>
</protein>
<keyword evidence="2 5" id="KW-0812">Transmembrane</keyword>
<proteinExistence type="predicted"/>
<gene>
    <name evidence="7" type="ORF">HYN46_01765</name>
</gene>
<dbReference type="EMBL" id="CP031222">
    <property type="protein sequence ID" value="AXI01727.1"/>
    <property type="molecule type" value="Genomic_DNA"/>
</dbReference>
<dbReference type="RefSeq" id="WP_114897837.1">
    <property type="nucleotide sequence ID" value="NZ_CP031222.1"/>
</dbReference>
<keyword evidence="4 5" id="KW-0472">Membrane</keyword>
<dbReference type="Proteomes" id="UP000253940">
    <property type="component" value="Chromosome"/>
</dbReference>
<dbReference type="KEGG" id="mbah:HYN46_01765"/>
<evidence type="ECO:0000256" key="4">
    <source>
        <dbReference type="ARBA" id="ARBA00023136"/>
    </source>
</evidence>
<organism evidence="7 8">
    <name type="scientific">Aquirhabdus parva</name>
    <dbReference type="NCBI Taxonomy" id="2283318"/>
    <lineage>
        <taxon>Bacteria</taxon>
        <taxon>Pseudomonadati</taxon>
        <taxon>Pseudomonadota</taxon>
        <taxon>Gammaproteobacteria</taxon>
        <taxon>Moraxellales</taxon>
        <taxon>Moraxellaceae</taxon>
        <taxon>Aquirhabdus</taxon>
    </lineage>
</organism>
<evidence type="ECO:0000256" key="3">
    <source>
        <dbReference type="ARBA" id="ARBA00022989"/>
    </source>
</evidence>
<dbReference type="AlphaFoldDB" id="A0A345P368"/>
<evidence type="ECO:0000256" key="1">
    <source>
        <dbReference type="ARBA" id="ARBA00004370"/>
    </source>
</evidence>
<feature type="domain" description="HemY N-terminal" evidence="6">
    <location>
        <begin position="30"/>
        <end position="103"/>
    </location>
</feature>
<evidence type="ECO:0000259" key="6">
    <source>
        <dbReference type="Pfam" id="PF07219"/>
    </source>
</evidence>
<dbReference type="Pfam" id="PF07219">
    <property type="entry name" value="HemY_N"/>
    <property type="match status" value="1"/>
</dbReference>
<reference evidence="7 8" key="1">
    <citation type="submission" date="2018-07" db="EMBL/GenBank/DDBJ databases">
        <title>Genome sequencing of Moraxellaceae gen. HYN0046.</title>
        <authorList>
            <person name="Kim M."/>
            <person name="Yi H."/>
        </authorList>
    </citation>
    <scope>NUCLEOTIDE SEQUENCE [LARGE SCALE GENOMIC DNA]</scope>
    <source>
        <strain evidence="7 8">HYN0046</strain>
    </source>
</reference>
<sequence length="427" mass="48458">MTSGILLTLFSLILLFALALLANALSDDPGYVLLVWQHWQVQSSVGFSLLMILLLAVVFLLLFFIIRAILFGSSYYYQKRKALTRRKTLMSLDESIRHRLVGNIPASFMSMEESLTKNSLNLRPFNKKKGSALHLLQADVARLAGFYPSALEHLNHIDSDDHELATLLRAKIALDAGELLQAQGFLDFLLSYPDRGFIEPVRESLQPAFDQHVGLVWSQLAVLQPWQMLSNSLFPHTQSIDWSGWLKSLTLAQQPDDVLERVGRLLQLMPQADQDQQVCLLFGLLHRVGANQAAFELAQRTLADRLEIDLLDQWMSLALTLPEDQATDAINTLLTSLEQRYPAQPDVVLAQARFARHQAQKQGLDEVSLLAIQARLEPYQSYALIQHYQLIWLIEENKPLDDVTRSTLLKRLQANDEQQFICDNIVH</sequence>
<evidence type="ECO:0000313" key="7">
    <source>
        <dbReference type="EMBL" id="AXI01727.1"/>
    </source>
</evidence>
<keyword evidence="8" id="KW-1185">Reference proteome</keyword>
<dbReference type="InterPro" id="IPR010817">
    <property type="entry name" value="HemY_N"/>
</dbReference>
<name>A0A345P368_9GAMM</name>
<dbReference type="GO" id="GO:0016020">
    <property type="term" value="C:membrane"/>
    <property type="evidence" value="ECO:0007669"/>
    <property type="project" value="UniProtKB-SubCell"/>
</dbReference>
<evidence type="ECO:0000313" key="8">
    <source>
        <dbReference type="Proteomes" id="UP000253940"/>
    </source>
</evidence>
<evidence type="ECO:0000256" key="2">
    <source>
        <dbReference type="ARBA" id="ARBA00022692"/>
    </source>
</evidence>
<keyword evidence="3 5" id="KW-1133">Transmembrane helix</keyword>
<evidence type="ECO:0000256" key="5">
    <source>
        <dbReference type="SAM" id="Phobius"/>
    </source>
</evidence>
<comment type="subcellular location">
    <subcellularLocation>
        <location evidence="1">Membrane</location>
    </subcellularLocation>
</comment>